<protein>
    <recommendedName>
        <fullName evidence="1">Beta-lactamase-related domain-containing protein</fullName>
    </recommendedName>
</protein>
<dbReference type="InterPro" id="IPR012338">
    <property type="entry name" value="Beta-lactam/transpept-like"/>
</dbReference>
<evidence type="ECO:0000313" key="3">
    <source>
        <dbReference type="Proteomes" id="UP000664534"/>
    </source>
</evidence>
<organism evidence="2 3">
    <name type="scientific">Imshaugia aleurites</name>
    <dbReference type="NCBI Taxonomy" id="172621"/>
    <lineage>
        <taxon>Eukaryota</taxon>
        <taxon>Fungi</taxon>
        <taxon>Dikarya</taxon>
        <taxon>Ascomycota</taxon>
        <taxon>Pezizomycotina</taxon>
        <taxon>Lecanoromycetes</taxon>
        <taxon>OSLEUM clade</taxon>
        <taxon>Lecanoromycetidae</taxon>
        <taxon>Lecanorales</taxon>
        <taxon>Lecanorineae</taxon>
        <taxon>Parmeliaceae</taxon>
        <taxon>Imshaugia</taxon>
    </lineage>
</organism>
<dbReference type="Proteomes" id="UP000664534">
    <property type="component" value="Unassembled WGS sequence"/>
</dbReference>
<dbReference type="SUPFAM" id="SSF56601">
    <property type="entry name" value="beta-lactamase/transpeptidase-like"/>
    <property type="match status" value="1"/>
</dbReference>
<comment type="caution">
    <text evidence="2">The sequence shown here is derived from an EMBL/GenBank/DDBJ whole genome shotgun (WGS) entry which is preliminary data.</text>
</comment>
<dbReference type="Pfam" id="PF00144">
    <property type="entry name" value="Beta-lactamase"/>
    <property type="match status" value="1"/>
</dbReference>
<gene>
    <name evidence="2" type="ORF">IMSHALPRED_000307</name>
</gene>
<keyword evidence="3" id="KW-1185">Reference proteome</keyword>
<name>A0A8H3ETF3_9LECA</name>
<dbReference type="EMBL" id="CAJPDT010000010">
    <property type="protein sequence ID" value="CAF9912406.1"/>
    <property type="molecule type" value="Genomic_DNA"/>
</dbReference>
<feature type="domain" description="Beta-lactamase-related" evidence="1">
    <location>
        <begin position="6"/>
        <end position="116"/>
    </location>
</feature>
<reference evidence="2" key="1">
    <citation type="submission" date="2021-03" db="EMBL/GenBank/DDBJ databases">
        <authorList>
            <person name="Tagirdzhanova G."/>
        </authorList>
    </citation>
    <scope>NUCLEOTIDE SEQUENCE</scope>
</reference>
<accession>A0A8H3ETF3</accession>
<proteinExistence type="predicted"/>
<dbReference type="InterPro" id="IPR001466">
    <property type="entry name" value="Beta-lactam-related"/>
</dbReference>
<evidence type="ECO:0000259" key="1">
    <source>
        <dbReference type="Pfam" id="PF00144"/>
    </source>
</evidence>
<dbReference type="OrthoDB" id="5946976at2759"/>
<dbReference type="Gene3D" id="3.40.710.10">
    <property type="entry name" value="DD-peptidase/beta-lactamase superfamily"/>
    <property type="match status" value="1"/>
</dbReference>
<dbReference type="AlphaFoldDB" id="A0A8H3ETF3"/>
<sequence>MRFSSYLDILHPFRARWLYNNGGYGITDEISEKLSGEAWGRFLRERILNPLWHAWHNDQSIPGYGECRKGVHGSLQWHSVSPTEAKASGWKLLAGAAGVQSNVRDLLAFYKNLDAARQQGHDGLLRKFPTILSPHISLEPEPSPQEVSYGFK</sequence>
<evidence type="ECO:0000313" key="2">
    <source>
        <dbReference type="EMBL" id="CAF9912406.1"/>
    </source>
</evidence>